<reference evidence="1 2" key="1">
    <citation type="submission" date="2020-08" db="EMBL/GenBank/DDBJ databases">
        <title>Genomic Encyclopedia of Archaeal and Bacterial Type Strains, Phase II (KMG-II): from individual species to whole genera.</title>
        <authorList>
            <person name="Goeker M."/>
        </authorList>
    </citation>
    <scope>NUCLEOTIDE SEQUENCE [LARGE SCALE GENOMIC DNA]</scope>
    <source>
        <strain evidence="1 2">DSM 23288</strain>
    </source>
</reference>
<gene>
    <name evidence="1" type="ORF">BDZ31_004844</name>
</gene>
<dbReference type="Proteomes" id="UP000585272">
    <property type="component" value="Unassembled WGS sequence"/>
</dbReference>
<organism evidence="1 2">
    <name type="scientific">Conexibacter arvalis</name>
    <dbReference type="NCBI Taxonomy" id="912552"/>
    <lineage>
        <taxon>Bacteria</taxon>
        <taxon>Bacillati</taxon>
        <taxon>Actinomycetota</taxon>
        <taxon>Thermoleophilia</taxon>
        <taxon>Solirubrobacterales</taxon>
        <taxon>Conexibacteraceae</taxon>
        <taxon>Conexibacter</taxon>
    </lineage>
</organism>
<name>A0A840IJL9_9ACTN</name>
<dbReference type="EMBL" id="JACHNU010000013">
    <property type="protein sequence ID" value="MBB4665222.1"/>
    <property type="molecule type" value="Genomic_DNA"/>
</dbReference>
<keyword evidence="2" id="KW-1185">Reference proteome</keyword>
<evidence type="ECO:0000313" key="2">
    <source>
        <dbReference type="Proteomes" id="UP000585272"/>
    </source>
</evidence>
<proteinExistence type="predicted"/>
<dbReference type="AlphaFoldDB" id="A0A840IJL9"/>
<protein>
    <submittedName>
        <fullName evidence="1">Uncharacterized protein</fullName>
    </submittedName>
</protein>
<dbReference type="RefSeq" id="WP_246345884.1">
    <property type="nucleotide sequence ID" value="NZ_JACHNU010000013.1"/>
</dbReference>
<comment type="caution">
    <text evidence="1">The sequence shown here is derived from an EMBL/GenBank/DDBJ whole genome shotgun (WGS) entry which is preliminary data.</text>
</comment>
<accession>A0A840IJL9</accession>
<sequence length="46" mass="4847">MPPAVVERVVADVARDLADGTWDARNGELRALDACDAGLRLVVATP</sequence>
<evidence type="ECO:0000313" key="1">
    <source>
        <dbReference type="EMBL" id="MBB4665222.1"/>
    </source>
</evidence>